<keyword evidence="8" id="KW-0808">Transferase</keyword>
<dbReference type="AlphaFoldDB" id="A0A653FKY6"/>
<evidence type="ECO:0000313" key="8">
    <source>
        <dbReference type="EMBL" id="VTP10288.1"/>
    </source>
</evidence>
<feature type="domain" description="Methylene-tetrahydrofolate reductase C-terminal-like" evidence="7">
    <location>
        <begin position="12"/>
        <end position="41"/>
    </location>
</feature>
<evidence type="ECO:0000256" key="1">
    <source>
        <dbReference type="ARBA" id="ARBA00001974"/>
    </source>
</evidence>
<dbReference type="UniPathway" id="UPA00193"/>
<evidence type="ECO:0000256" key="6">
    <source>
        <dbReference type="RuleBase" id="RU003862"/>
    </source>
</evidence>
<dbReference type="SUPFAM" id="SSF51730">
    <property type="entry name" value="FAD-linked oxidoreductase"/>
    <property type="match status" value="1"/>
</dbReference>
<accession>A0A653FKY6</accession>
<dbReference type="GO" id="GO:0035999">
    <property type="term" value="P:tetrahydrofolate interconversion"/>
    <property type="evidence" value="ECO:0007669"/>
    <property type="project" value="UniProtKB-UniPathway"/>
</dbReference>
<keyword evidence="5 6" id="KW-0560">Oxidoreductase</keyword>
<dbReference type="Gene3D" id="3.20.20.220">
    <property type="match status" value="1"/>
</dbReference>
<comment type="cofactor">
    <cofactor evidence="1 6">
        <name>FAD</name>
        <dbReference type="ChEBI" id="CHEBI:57692"/>
    </cofactor>
</comment>
<comment type="similarity">
    <text evidence="6">Belongs to the methylenetetrahydrofolate reductase family.</text>
</comment>
<dbReference type="GO" id="GO:0004489">
    <property type="term" value="F:methylenetetrahydrofolate reductase [NAD(P)H] activity"/>
    <property type="evidence" value="ECO:0007669"/>
    <property type="project" value="InterPro"/>
</dbReference>
<dbReference type="Pfam" id="PF02219">
    <property type="entry name" value="MTHFR"/>
    <property type="match status" value="1"/>
</dbReference>
<dbReference type="InterPro" id="IPR029041">
    <property type="entry name" value="FAD-linked_oxidoreductase-like"/>
</dbReference>
<evidence type="ECO:0000256" key="3">
    <source>
        <dbReference type="ARBA" id="ARBA00022630"/>
    </source>
</evidence>
<comment type="pathway">
    <text evidence="2 6">One-carbon metabolism; tetrahydrofolate interconversion.</text>
</comment>
<evidence type="ECO:0000256" key="4">
    <source>
        <dbReference type="ARBA" id="ARBA00022827"/>
    </source>
</evidence>
<dbReference type="Pfam" id="PF12225">
    <property type="entry name" value="DUF5981"/>
    <property type="match status" value="1"/>
</dbReference>
<proteinExistence type="inferred from homology"/>
<name>A0A653FKY6_MYCSM</name>
<dbReference type="EMBL" id="LR589653">
    <property type="protein sequence ID" value="VTP10288.1"/>
    <property type="molecule type" value="Genomic_DNA"/>
</dbReference>
<dbReference type="RefSeq" id="WP_014878719.1">
    <property type="nucleotide sequence ID" value="NZ_CP009495.1"/>
</dbReference>
<evidence type="ECO:0000259" key="7">
    <source>
        <dbReference type="Pfam" id="PF12225"/>
    </source>
</evidence>
<keyword evidence="3 6" id="KW-0285">Flavoprotein</keyword>
<protein>
    <recommendedName>
        <fullName evidence="6">Methylenetetrahydrofolate reductase</fullName>
    </recommendedName>
</protein>
<dbReference type="GO" id="GO:0032259">
    <property type="term" value="P:methylation"/>
    <property type="evidence" value="ECO:0007669"/>
    <property type="project" value="UniProtKB-KW"/>
</dbReference>
<sequence length="341" mass="35449">MTPSGADPQVPVCPKRMTYGPCGGVRPDGRCEMRSGPCIFDDLVPWGGPVATRPPVRAPLVLTDFSCAPFDEQDVVRTAGVLAGSCDAVLVGEHQNKPDFPPTLMGRLLLDALTGSGVTPWITLSCRDRNRVVLEQELRGLRSIGADTVMCVTGDGRGYDVRPDVTQTFDLDGPRLVALAASLDMVAAVPETPTAPPVNARPRRLVEKQKAGAGIAVLNHVPYPHTVARFMESGRAAGLTIPVIAAVAVFTDTASAAVLQGLPGLELDPAVTQRVLGAADPVEAGIEAAVEEARALLSIDGIEGVNISGSASASGGGAAIKAEVGRRVKNLCVDRTRGEAP</sequence>
<dbReference type="InterPro" id="IPR003171">
    <property type="entry name" value="Mehydrof_redctse-like"/>
</dbReference>
<keyword evidence="4 6" id="KW-0274">FAD</keyword>
<keyword evidence="8" id="KW-0489">Methyltransferase</keyword>
<evidence type="ECO:0000256" key="5">
    <source>
        <dbReference type="ARBA" id="ARBA00023002"/>
    </source>
</evidence>
<evidence type="ECO:0000256" key="2">
    <source>
        <dbReference type="ARBA" id="ARBA00004777"/>
    </source>
</evidence>
<reference evidence="8" key="1">
    <citation type="submission" date="2019-05" db="EMBL/GenBank/DDBJ databases">
        <authorList>
            <person name="Naeem R."/>
            <person name="Antony C."/>
            <person name="Guan Q."/>
        </authorList>
    </citation>
    <scope>NUCLEOTIDE SEQUENCE</scope>
    <source>
        <strain evidence="8">1</strain>
    </source>
</reference>
<gene>
    <name evidence="8" type="ORF">BIN_B_04630</name>
</gene>
<organism evidence="8">
    <name type="scientific">Mycolicibacterium smegmatis</name>
    <name type="common">Mycobacterium smegmatis</name>
    <dbReference type="NCBI Taxonomy" id="1772"/>
    <lineage>
        <taxon>Bacteria</taxon>
        <taxon>Bacillati</taxon>
        <taxon>Actinomycetota</taxon>
        <taxon>Actinomycetes</taxon>
        <taxon>Mycobacteriales</taxon>
        <taxon>Mycobacteriaceae</taxon>
        <taxon>Mycolicibacterium</taxon>
    </lineage>
</organism>
<dbReference type="InterPro" id="IPR022026">
    <property type="entry name" value="DUF5981"/>
</dbReference>
<dbReference type="GO" id="GO:0006555">
    <property type="term" value="P:methionine metabolic process"/>
    <property type="evidence" value="ECO:0007669"/>
    <property type="project" value="InterPro"/>
</dbReference>
<dbReference type="GO" id="GO:0008168">
    <property type="term" value="F:methyltransferase activity"/>
    <property type="evidence" value="ECO:0007669"/>
    <property type="project" value="UniProtKB-KW"/>
</dbReference>